<evidence type="ECO:0000256" key="1">
    <source>
        <dbReference type="SAM" id="Coils"/>
    </source>
</evidence>
<dbReference type="Gene3D" id="1.20.930.20">
    <property type="entry name" value="Adaptor protein Cbl, N-terminal domain"/>
    <property type="match status" value="1"/>
</dbReference>
<feature type="region of interest" description="Disordered" evidence="2">
    <location>
        <begin position="1"/>
        <end position="46"/>
    </location>
</feature>
<organism evidence="3 4">
    <name type="scientific">Mycena metata</name>
    <dbReference type="NCBI Taxonomy" id="1033252"/>
    <lineage>
        <taxon>Eukaryota</taxon>
        <taxon>Fungi</taxon>
        <taxon>Dikarya</taxon>
        <taxon>Basidiomycota</taxon>
        <taxon>Agaricomycotina</taxon>
        <taxon>Agaricomycetes</taxon>
        <taxon>Agaricomycetidae</taxon>
        <taxon>Agaricales</taxon>
        <taxon>Marasmiineae</taxon>
        <taxon>Mycenaceae</taxon>
        <taxon>Mycena</taxon>
    </lineage>
</organism>
<dbReference type="AlphaFoldDB" id="A0AAD7K8T6"/>
<proteinExistence type="predicted"/>
<dbReference type="Proteomes" id="UP001215598">
    <property type="component" value="Unassembled WGS sequence"/>
</dbReference>
<reference evidence="3" key="1">
    <citation type="submission" date="2023-03" db="EMBL/GenBank/DDBJ databases">
        <title>Massive genome expansion in bonnet fungi (Mycena s.s.) driven by repeated elements and novel gene families across ecological guilds.</title>
        <authorList>
            <consortium name="Lawrence Berkeley National Laboratory"/>
            <person name="Harder C.B."/>
            <person name="Miyauchi S."/>
            <person name="Viragh M."/>
            <person name="Kuo A."/>
            <person name="Thoen E."/>
            <person name="Andreopoulos B."/>
            <person name="Lu D."/>
            <person name="Skrede I."/>
            <person name="Drula E."/>
            <person name="Henrissat B."/>
            <person name="Morin E."/>
            <person name="Kohler A."/>
            <person name="Barry K."/>
            <person name="LaButti K."/>
            <person name="Morin E."/>
            <person name="Salamov A."/>
            <person name="Lipzen A."/>
            <person name="Mereny Z."/>
            <person name="Hegedus B."/>
            <person name="Baldrian P."/>
            <person name="Stursova M."/>
            <person name="Weitz H."/>
            <person name="Taylor A."/>
            <person name="Grigoriev I.V."/>
            <person name="Nagy L.G."/>
            <person name="Martin F."/>
            <person name="Kauserud H."/>
        </authorList>
    </citation>
    <scope>NUCLEOTIDE SEQUENCE</scope>
    <source>
        <strain evidence="3">CBHHK182m</strain>
    </source>
</reference>
<evidence type="ECO:0000313" key="4">
    <source>
        <dbReference type="Proteomes" id="UP001215598"/>
    </source>
</evidence>
<evidence type="ECO:0000256" key="2">
    <source>
        <dbReference type="SAM" id="MobiDB-lite"/>
    </source>
</evidence>
<feature type="coiled-coil region" evidence="1">
    <location>
        <begin position="279"/>
        <end position="309"/>
    </location>
</feature>
<keyword evidence="1" id="KW-0175">Coiled coil</keyword>
<comment type="caution">
    <text evidence="3">The sequence shown here is derived from an EMBL/GenBank/DDBJ whole genome shotgun (WGS) entry which is preliminary data.</text>
</comment>
<gene>
    <name evidence="3" type="ORF">B0H16DRAFT_723142</name>
</gene>
<dbReference type="GO" id="GO:0007166">
    <property type="term" value="P:cell surface receptor signaling pathway"/>
    <property type="evidence" value="ECO:0007669"/>
    <property type="project" value="InterPro"/>
</dbReference>
<dbReference type="EMBL" id="JARKIB010000005">
    <property type="protein sequence ID" value="KAJ7779612.1"/>
    <property type="molecule type" value="Genomic_DNA"/>
</dbReference>
<dbReference type="CDD" id="cd21037">
    <property type="entry name" value="MLKL_NTD"/>
    <property type="match status" value="1"/>
</dbReference>
<dbReference type="InterPro" id="IPR059179">
    <property type="entry name" value="MLKL-like_MCAfunc"/>
</dbReference>
<accession>A0AAD7K8T6</accession>
<name>A0AAD7K8T6_9AGAR</name>
<protein>
    <submittedName>
        <fullName evidence="3">Uncharacterized protein</fullName>
    </submittedName>
</protein>
<sequence length="451" mass="50477">MSRRRESSPGPGPSRISGDWSTAARSEPISLQELPGEDPLSASHTQSHTLSWRKRVHSSLHWRTAAQKTIQPKLDVDWERTRLRVKEVVSTFAQVASDVALPIAVEAMSVVPIPALAPAAKILDSIWKSVQTVQTNRSSCLRVTERCADLLLAINEVIADSGDEVTQELQKPLERIERSFQGFSVFLKGQAELSFFTRYLKKDDILREIQDHDKSIRDCMFLFQTAIQAKVLQHVLKPSTQKGELLLAPVEPSYAPASGQSRTLDALDLPISSEPMDVVESIKDDVSSLSEKLRQVQETENQADRARDIEDLGRVLHLALEAPSHLAVTRILQISKPDMPIAIMVLLRELERQQEKHKSPAGSPSPRIRSLTWPLDGIPGRQVALLHRQFMEFELEALKKTTWDYALAVPGTPSILSGNFQRVPPGATDIQIYPPCACFHYVPRRTFSTRC</sequence>
<evidence type="ECO:0000313" key="3">
    <source>
        <dbReference type="EMBL" id="KAJ7779612.1"/>
    </source>
</evidence>
<dbReference type="InterPro" id="IPR036537">
    <property type="entry name" value="Adaptor_Cbl_N_dom_sf"/>
</dbReference>
<keyword evidence="4" id="KW-1185">Reference proteome</keyword>